<keyword evidence="3" id="KW-1003">Cell membrane</keyword>
<feature type="transmembrane region" description="Helical" evidence="7">
    <location>
        <begin position="272"/>
        <end position="297"/>
    </location>
</feature>
<dbReference type="Pfam" id="PF00528">
    <property type="entry name" value="BPD_transp_1"/>
    <property type="match status" value="1"/>
</dbReference>
<dbReference type="KEGG" id="dbc:MFMK1_001543"/>
<keyword evidence="2 7" id="KW-0813">Transport</keyword>
<sequence>MTQKSISAELFQPVKSSTGDAEVIVRPSVSYRADAWQRLKQNKAAIAGLIIILLLITMAIIGPHLNKWSYSEQVLANANEAPSSEYWFGTDSLGRDLFTRVWYGARISLMIGFITSVSSILVGTIYGSISGYFGGRVDDIMMRIVEIFYGVPFLLYVILLMLIMEPGLKTIIIALGAVYWMGTARIVRGQVLKLKQEEFVLAAKTLGGSAARIILRHLIPNSMGPIIVMMTLTIPEAIFTEAFLSFLGLGVGVPKASWGYLANDGIQAIRSFPWQLLFPAFFISLTMLAFNLLGDGLRDVSDPRMRK</sequence>
<comment type="subcellular location">
    <subcellularLocation>
        <location evidence="1 7">Cell membrane</location>
        <topology evidence="1 7">Multi-pass membrane protein</topology>
    </subcellularLocation>
</comment>
<feature type="transmembrane region" description="Helical" evidence="7">
    <location>
        <begin position="103"/>
        <end position="126"/>
    </location>
</feature>
<dbReference type="InterPro" id="IPR025966">
    <property type="entry name" value="OppC_N"/>
</dbReference>
<evidence type="ECO:0000256" key="6">
    <source>
        <dbReference type="ARBA" id="ARBA00023136"/>
    </source>
</evidence>
<dbReference type="Pfam" id="PF12911">
    <property type="entry name" value="OppC_N"/>
    <property type="match status" value="1"/>
</dbReference>
<dbReference type="InterPro" id="IPR000515">
    <property type="entry name" value="MetI-like"/>
</dbReference>
<proteinExistence type="inferred from homology"/>
<evidence type="ECO:0000259" key="8">
    <source>
        <dbReference type="PROSITE" id="PS50928"/>
    </source>
</evidence>
<name>A0AAU0UKW5_9FIRM</name>
<organism evidence="9 10">
    <name type="scientific">Metallumcola ferriviriculae</name>
    <dbReference type="NCBI Taxonomy" id="3039180"/>
    <lineage>
        <taxon>Bacteria</taxon>
        <taxon>Bacillati</taxon>
        <taxon>Bacillota</taxon>
        <taxon>Clostridia</taxon>
        <taxon>Neomoorellales</taxon>
        <taxon>Desulfitibacteraceae</taxon>
        <taxon>Metallumcola</taxon>
    </lineage>
</organism>
<dbReference type="InterPro" id="IPR050366">
    <property type="entry name" value="BP-dependent_transpt_permease"/>
</dbReference>
<dbReference type="Proteomes" id="UP001329915">
    <property type="component" value="Chromosome"/>
</dbReference>
<evidence type="ECO:0000256" key="1">
    <source>
        <dbReference type="ARBA" id="ARBA00004651"/>
    </source>
</evidence>
<dbReference type="GO" id="GO:0005886">
    <property type="term" value="C:plasma membrane"/>
    <property type="evidence" value="ECO:0007669"/>
    <property type="project" value="UniProtKB-SubCell"/>
</dbReference>
<comment type="similarity">
    <text evidence="7">Belongs to the binding-protein-dependent transport system permease family.</text>
</comment>
<dbReference type="InterPro" id="IPR035906">
    <property type="entry name" value="MetI-like_sf"/>
</dbReference>
<dbReference type="AlphaFoldDB" id="A0AAU0UKW5"/>
<gene>
    <name evidence="9" type="ORF">MFMK1_001543</name>
</gene>
<dbReference type="SUPFAM" id="SSF161098">
    <property type="entry name" value="MetI-like"/>
    <property type="match status" value="1"/>
</dbReference>
<reference evidence="9 10" key="1">
    <citation type="submission" date="2023-04" db="EMBL/GenBank/DDBJ databases">
        <authorList>
            <person name="Hsu D."/>
        </authorList>
    </citation>
    <scope>NUCLEOTIDE SEQUENCE [LARGE SCALE GENOMIC DNA]</scope>
    <source>
        <strain evidence="9 10">MK1</strain>
    </source>
</reference>
<evidence type="ECO:0000313" key="10">
    <source>
        <dbReference type="Proteomes" id="UP001329915"/>
    </source>
</evidence>
<dbReference type="CDD" id="cd06261">
    <property type="entry name" value="TM_PBP2"/>
    <property type="match status" value="1"/>
</dbReference>
<dbReference type="Gene3D" id="1.10.3720.10">
    <property type="entry name" value="MetI-like"/>
    <property type="match status" value="1"/>
</dbReference>
<protein>
    <submittedName>
        <fullName evidence="9">ABC transporter permease</fullName>
    </submittedName>
</protein>
<keyword evidence="10" id="KW-1185">Reference proteome</keyword>
<evidence type="ECO:0000256" key="3">
    <source>
        <dbReference type="ARBA" id="ARBA00022475"/>
    </source>
</evidence>
<dbReference type="PROSITE" id="PS50928">
    <property type="entry name" value="ABC_TM1"/>
    <property type="match status" value="1"/>
</dbReference>
<dbReference type="PANTHER" id="PTHR43386">
    <property type="entry name" value="OLIGOPEPTIDE TRANSPORT SYSTEM PERMEASE PROTEIN APPC"/>
    <property type="match status" value="1"/>
</dbReference>
<evidence type="ECO:0000313" key="9">
    <source>
        <dbReference type="EMBL" id="WRO21731.1"/>
    </source>
</evidence>
<feature type="transmembrane region" description="Helical" evidence="7">
    <location>
        <begin position="226"/>
        <end position="252"/>
    </location>
</feature>
<feature type="transmembrane region" description="Helical" evidence="7">
    <location>
        <begin position="170"/>
        <end position="187"/>
    </location>
</feature>
<dbReference type="EMBL" id="CP121694">
    <property type="protein sequence ID" value="WRO21731.1"/>
    <property type="molecule type" value="Genomic_DNA"/>
</dbReference>
<dbReference type="GO" id="GO:0055085">
    <property type="term" value="P:transmembrane transport"/>
    <property type="evidence" value="ECO:0007669"/>
    <property type="project" value="InterPro"/>
</dbReference>
<feature type="transmembrane region" description="Helical" evidence="7">
    <location>
        <begin position="44"/>
        <end position="65"/>
    </location>
</feature>
<evidence type="ECO:0000256" key="5">
    <source>
        <dbReference type="ARBA" id="ARBA00022989"/>
    </source>
</evidence>
<evidence type="ECO:0000256" key="7">
    <source>
        <dbReference type="RuleBase" id="RU363032"/>
    </source>
</evidence>
<evidence type="ECO:0000256" key="4">
    <source>
        <dbReference type="ARBA" id="ARBA00022692"/>
    </source>
</evidence>
<keyword evidence="4 7" id="KW-0812">Transmembrane</keyword>
<evidence type="ECO:0000256" key="2">
    <source>
        <dbReference type="ARBA" id="ARBA00022448"/>
    </source>
</evidence>
<accession>A0AAU0UKW5</accession>
<dbReference type="RefSeq" id="WP_366924561.1">
    <property type="nucleotide sequence ID" value="NZ_CP121694.1"/>
</dbReference>
<keyword evidence="5 7" id="KW-1133">Transmembrane helix</keyword>
<feature type="domain" description="ABC transmembrane type-1" evidence="8">
    <location>
        <begin position="105"/>
        <end position="294"/>
    </location>
</feature>
<keyword evidence="6 7" id="KW-0472">Membrane</keyword>
<feature type="transmembrane region" description="Helical" evidence="7">
    <location>
        <begin position="147"/>
        <end position="164"/>
    </location>
</feature>
<dbReference type="PANTHER" id="PTHR43386:SF22">
    <property type="entry name" value="OLIGOPEPTIDE TRANSPORT SYSTEM PERMEASE PROTEIN OPPC"/>
    <property type="match status" value="1"/>
</dbReference>